<dbReference type="InterPro" id="IPR036188">
    <property type="entry name" value="FAD/NAD-bd_sf"/>
</dbReference>
<dbReference type="GO" id="GO:0016491">
    <property type="term" value="F:oxidoreductase activity"/>
    <property type="evidence" value="ECO:0007669"/>
    <property type="project" value="UniProtKB-KW"/>
</dbReference>
<dbReference type="SUPFAM" id="SSF51905">
    <property type="entry name" value="FAD/NAD(P)-binding domain"/>
    <property type="match status" value="1"/>
</dbReference>
<evidence type="ECO:0000259" key="5">
    <source>
        <dbReference type="Pfam" id="PF00890"/>
    </source>
</evidence>
<comment type="caution">
    <text evidence="6">The sequence shown here is derived from an EMBL/GenBank/DDBJ whole genome shotgun (WGS) entry which is preliminary data.</text>
</comment>
<keyword evidence="4" id="KW-0560">Oxidoreductase</keyword>
<dbReference type="PRINTS" id="PR00469">
    <property type="entry name" value="PNDRDTASEII"/>
</dbReference>
<evidence type="ECO:0000256" key="3">
    <source>
        <dbReference type="ARBA" id="ARBA00022827"/>
    </source>
</evidence>
<evidence type="ECO:0000313" key="6">
    <source>
        <dbReference type="EMBL" id="GAF99020.1"/>
    </source>
</evidence>
<protein>
    <recommendedName>
        <fullName evidence="5">FAD-dependent oxidoreductase 2 FAD-binding domain-containing protein</fullName>
    </recommendedName>
</protein>
<dbReference type="InterPro" id="IPR003953">
    <property type="entry name" value="FAD-dep_OxRdtase_2_FAD-bd"/>
</dbReference>
<evidence type="ECO:0000256" key="2">
    <source>
        <dbReference type="ARBA" id="ARBA00022630"/>
    </source>
</evidence>
<accession>X0VES4</accession>
<gene>
    <name evidence="6" type="ORF">S01H1_20204</name>
</gene>
<feature type="domain" description="FAD-dependent oxidoreductase 2 FAD-binding" evidence="5">
    <location>
        <begin position="16"/>
        <end position="159"/>
    </location>
</feature>
<dbReference type="InterPro" id="IPR050315">
    <property type="entry name" value="FAD-oxidoreductase_2"/>
</dbReference>
<dbReference type="PANTHER" id="PTHR43400:SF7">
    <property type="entry name" value="FAD-DEPENDENT OXIDOREDUCTASE 2 FAD BINDING DOMAIN-CONTAINING PROTEIN"/>
    <property type="match status" value="1"/>
</dbReference>
<feature type="non-terminal residue" evidence="6">
    <location>
        <position position="160"/>
    </location>
</feature>
<dbReference type="PANTHER" id="PTHR43400">
    <property type="entry name" value="FUMARATE REDUCTASE"/>
    <property type="match status" value="1"/>
</dbReference>
<keyword evidence="2" id="KW-0285">Flavoprotein</keyword>
<dbReference type="Pfam" id="PF00890">
    <property type="entry name" value="FAD_binding_2"/>
    <property type="match status" value="1"/>
</dbReference>
<dbReference type="Gene3D" id="3.50.50.60">
    <property type="entry name" value="FAD/NAD(P)-binding domain"/>
    <property type="match status" value="1"/>
</dbReference>
<proteinExistence type="predicted"/>
<evidence type="ECO:0000256" key="1">
    <source>
        <dbReference type="ARBA" id="ARBA00001974"/>
    </source>
</evidence>
<name>X0VES4_9ZZZZ</name>
<reference evidence="6" key="1">
    <citation type="journal article" date="2014" name="Front. Microbiol.">
        <title>High frequency of phylogenetically diverse reductive dehalogenase-homologous genes in deep subseafloor sedimentary metagenomes.</title>
        <authorList>
            <person name="Kawai M."/>
            <person name="Futagami T."/>
            <person name="Toyoda A."/>
            <person name="Takaki Y."/>
            <person name="Nishi S."/>
            <person name="Hori S."/>
            <person name="Arai W."/>
            <person name="Tsubouchi T."/>
            <person name="Morono Y."/>
            <person name="Uchiyama I."/>
            <person name="Ito T."/>
            <person name="Fujiyama A."/>
            <person name="Inagaki F."/>
            <person name="Takami H."/>
        </authorList>
    </citation>
    <scope>NUCLEOTIDE SEQUENCE</scope>
    <source>
        <strain evidence="6">Expedition CK06-06</strain>
    </source>
</reference>
<keyword evidence="3" id="KW-0274">FAD</keyword>
<sequence>MLDELSIPKEWDLETDILIIGAGTAGLSAAIEAGKVGVETVVLEQMPTCGGSLSVCAGNINFAGSAYQRDQGIEDVPDNYYEDGVKVCHGEPPMWRAFVDNHLKTYEMITGLGYKPMAIWILPGHSAQRSHYFEGGGPELIKILERGASEQGAKILFNHK</sequence>
<comment type="cofactor">
    <cofactor evidence="1">
        <name>FAD</name>
        <dbReference type="ChEBI" id="CHEBI:57692"/>
    </cofactor>
</comment>
<organism evidence="6">
    <name type="scientific">marine sediment metagenome</name>
    <dbReference type="NCBI Taxonomy" id="412755"/>
    <lineage>
        <taxon>unclassified sequences</taxon>
        <taxon>metagenomes</taxon>
        <taxon>ecological metagenomes</taxon>
    </lineage>
</organism>
<evidence type="ECO:0000256" key="4">
    <source>
        <dbReference type="ARBA" id="ARBA00023002"/>
    </source>
</evidence>
<dbReference type="EMBL" id="BARS01011021">
    <property type="protein sequence ID" value="GAF99020.1"/>
    <property type="molecule type" value="Genomic_DNA"/>
</dbReference>
<dbReference type="AlphaFoldDB" id="X0VES4"/>